<accession>A0A183TU74</accession>
<evidence type="ECO:0000313" key="3">
    <source>
        <dbReference type="WBParaSite" id="SSLN_0002076401-mRNA-1"/>
    </source>
</evidence>
<gene>
    <name evidence="1" type="ORF">SSLN_LOCUS20022</name>
</gene>
<evidence type="ECO:0000313" key="1">
    <source>
        <dbReference type="EMBL" id="VDM06408.1"/>
    </source>
</evidence>
<dbReference type="OrthoDB" id="6323945at2759"/>
<dbReference type="WBParaSite" id="SSLN_0002076401-mRNA-1">
    <property type="protein sequence ID" value="SSLN_0002076401-mRNA-1"/>
    <property type="gene ID" value="SSLN_0002076401"/>
</dbReference>
<dbReference type="EMBL" id="UYSU01051556">
    <property type="protein sequence ID" value="VDM06408.1"/>
    <property type="molecule type" value="Genomic_DNA"/>
</dbReference>
<proteinExistence type="predicted"/>
<sequence>MVVVVVKAKVVMVAVVRVTGVEYWDVVSIMVGVMEFMSRVRAVDGFENVFHLLGILTPLDFLSISDHPGVLHLLQPFPYKAAASEEGCFGGVSPKVHVGMVQSILLHE</sequence>
<reference evidence="3" key="1">
    <citation type="submission" date="2016-06" db="UniProtKB">
        <authorList>
            <consortium name="WormBaseParasite"/>
        </authorList>
    </citation>
    <scope>IDENTIFICATION</scope>
</reference>
<name>A0A183TU74_SCHSO</name>
<keyword evidence="2" id="KW-1185">Reference proteome</keyword>
<dbReference type="AlphaFoldDB" id="A0A183TU74"/>
<organism evidence="3">
    <name type="scientific">Schistocephalus solidus</name>
    <name type="common">Tapeworm</name>
    <dbReference type="NCBI Taxonomy" id="70667"/>
    <lineage>
        <taxon>Eukaryota</taxon>
        <taxon>Metazoa</taxon>
        <taxon>Spiralia</taxon>
        <taxon>Lophotrochozoa</taxon>
        <taxon>Platyhelminthes</taxon>
        <taxon>Cestoda</taxon>
        <taxon>Eucestoda</taxon>
        <taxon>Diphyllobothriidea</taxon>
        <taxon>Diphyllobothriidae</taxon>
        <taxon>Schistocephalus</taxon>
    </lineage>
</organism>
<reference evidence="1 2" key="2">
    <citation type="submission" date="2018-11" db="EMBL/GenBank/DDBJ databases">
        <authorList>
            <consortium name="Pathogen Informatics"/>
        </authorList>
    </citation>
    <scope>NUCLEOTIDE SEQUENCE [LARGE SCALE GENOMIC DNA]</scope>
    <source>
        <strain evidence="1 2">NST_G2</strain>
    </source>
</reference>
<evidence type="ECO:0000313" key="2">
    <source>
        <dbReference type="Proteomes" id="UP000275846"/>
    </source>
</evidence>
<dbReference type="Proteomes" id="UP000275846">
    <property type="component" value="Unassembled WGS sequence"/>
</dbReference>
<protein>
    <submittedName>
        <fullName evidence="3">Secreted protein</fullName>
    </submittedName>
</protein>